<feature type="compositionally biased region" description="Polar residues" evidence="1">
    <location>
        <begin position="39"/>
        <end position="54"/>
    </location>
</feature>
<sequence>MPSSISVLQPFQVSTALPTHDHKWRDRDRAVRDCPPQPQGRTFPSSRHPQTPSPSRRRRLEASLPR</sequence>
<accession>A0AAD9LXV5</accession>
<feature type="compositionally biased region" description="Basic and acidic residues" evidence="1">
    <location>
        <begin position="19"/>
        <end position="32"/>
    </location>
</feature>
<feature type="compositionally biased region" description="Polar residues" evidence="1">
    <location>
        <begin position="1"/>
        <end position="17"/>
    </location>
</feature>
<evidence type="ECO:0000313" key="2">
    <source>
        <dbReference type="EMBL" id="KAK2022290.1"/>
    </source>
</evidence>
<feature type="region of interest" description="Disordered" evidence="1">
    <location>
        <begin position="1"/>
        <end position="66"/>
    </location>
</feature>
<comment type="caution">
    <text evidence="2">The sequence shown here is derived from an EMBL/GenBank/DDBJ whole genome shotgun (WGS) entry which is preliminary data.</text>
</comment>
<dbReference type="EMBL" id="MU843050">
    <property type="protein sequence ID" value="KAK2022290.1"/>
    <property type="molecule type" value="Genomic_DNA"/>
</dbReference>
<proteinExistence type="predicted"/>
<dbReference type="AlphaFoldDB" id="A0AAD9LXV5"/>
<keyword evidence="3" id="KW-1185">Reference proteome</keyword>
<evidence type="ECO:0000256" key="1">
    <source>
        <dbReference type="SAM" id="MobiDB-lite"/>
    </source>
</evidence>
<reference evidence="2" key="1">
    <citation type="submission" date="2021-06" db="EMBL/GenBank/DDBJ databases">
        <title>Comparative genomics, transcriptomics and evolutionary studies reveal genomic signatures of adaptation to plant cell wall in hemibiotrophic fungi.</title>
        <authorList>
            <consortium name="DOE Joint Genome Institute"/>
            <person name="Baroncelli R."/>
            <person name="Diaz J.F."/>
            <person name="Benocci T."/>
            <person name="Peng M."/>
            <person name="Battaglia E."/>
            <person name="Haridas S."/>
            <person name="Andreopoulos W."/>
            <person name="Labutti K."/>
            <person name="Pangilinan J."/>
            <person name="Floch G.L."/>
            <person name="Makela M.R."/>
            <person name="Henrissat B."/>
            <person name="Grigoriev I.V."/>
            <person name="Crouch J.A."/>
            <person name="De Vries R.P."/>
            <person name="Sukno S.A."/>
            <person name="Thon M.R."/>
        </authorList>
    </citation>
    <scope>NUCLEOTIDE SEQUENCE</scope>
    <source>
        <strain evidence="2">MAFF235873</strain>
    </source>
</reference>
<evidence type="ECO:0000313" key="3">
    <source>
        <dbReference type="Proteomes" id="UP001232148"/>
    </source>
</evidence>
<protein>
    <submittedName>
        <fullName evidence="2">Uncharacterized protein</fullName>
    </submittedName>
</protein>
<name>A0AAD9LXV5_9PEZI</name>
<gene>
    <name evidence="2" type="ORF">LX32DRAFT_203094</name>
</gene>
<organism evidence="2 3">
    <name type="scientific">Colletotrichum zoysiae</name>
    <dbReference type="NCBI Taxonomy" id="1216348"/>
    <lineage>
        <taxon>Eukaryota</taxon>
        <taxon>Fungi</taxon>
        <taxon>Dikarya</taxon>
        <taxon>Ascomycota</taxon>
        <taxon>Pezizomycotina</taxon>
        <taxon>Sordariomycetes</taxon>
        <taxon>Hypocreomycetidae</taxon>
        <taxon>Glomerellales</taxon>
        <taxon>Glomerellaceae</taxon>
        <taxon>Colletotrichum</taxon>
        <taxon>Colletotrichum graminicola species complex</taxon>
    </lineage>
</organism>
<dbReference type="Proteomes" id="UP001232148">
    <property type="component" value="Unassembled WGS sequence"/>
</dbReference>